<reference evidence="2 3" key="1">
    <citation type="journal article" date="2024" name="Chem. Sci.">
        <title>Discovery of megapolipeptins by genome mining of a Burkholderiales bacteria collection.</title>
        <authorList>
            <person name="Paulo B.S."/>
            <person name="Recchia M.J.J."/>
            <person name="Lee S."/>
            <person name="Fergusson C.H."/>
            <person name="Romanowski S.B."/>
            <person name="Hernandez A."/>
            <person name="Krull N."/>
            <person name="Liu D.Y."/>
            <person name="Cavanagh H."/>
            <person name="Bos A."/>
            <person name="Gray C.A."/>
            <person name="Murphy B.T."/>
            <person name="Linington R.G."/>
            <person name="Eustaquio A.S."/>
        </authorList>
    </citation>
    <scope>NUCLEOTIDE SEQUENCE [LARGE SCALE GENOMIC DNA]</scope>
    <source>
        <strain evidence="2 3">RL21-008-BIB-A</strain>
    </source>
</reference>
<gene>
    <name evidence="2" type="ORF">PQR62_25030</name>
</gene>
<dbReference type="RefSeq" id="WP_408160797.1">
    <property type="nucleotide sequence ID" value="NZ_JAQQFM010000017.1"/>
</dbReference>
<feature type="region of interest" description="Disordered" evidence="1">
    <location>
        <begin position="1"/>
        <end position="22"/>
    </location>
</feature>
<evidence type="ECO:0000313" key="2">
    <source>
        <dbReference type="EMBL" id="MFL9927561.1"/>
    </source>
</evidence>
<sequence>MDEESYGDQRQSKKNDMTADKPLQLGAIEIARSFSRLSAGIALLVHRAE</sequence>
<evidence type="ECO:0000313" key="3">
    <source>
        <dbReference type="Proteomes" id="UP001629246"/>
    </source>
</evidence>
<organism evidence="2 3">
    <name type="scientific">Herbaspirillum lusitanum</name>
    <dbReference type="NCBI Taxonomy" id="213312"/>
    <lineage>
        <taxon>Bacteria</taxon>
        <taxon>Pseudomonadati</taxon>
        <taxon>Pseudomonadota</taxon>
        <taxon>Betaproteobacteria</taxon>
        <taxon>Burkholderiales</taxon>
        <taxon>Oxalobacteraceae</taxon>
        <taxon>Herbaspirillum</taxon>
    </lineage>
</organism>
<evidence type="ECO:0000256" key="1">
    <source>
        <dbReference type="SAM" id="MobiDB-lite"/>
    </source>
</evidence>
<name>A0ABW9AG48_9BURK</name>
<protein>
    <recommendedName>
        <fullName evidence="4">IclR family transcriptional regulator</fullName>
    </recommendedName>
</protein>
<dbReference type="EMBL" id="JAQQFM010000017">
    <property type="protein sequence ID" value="MFL9927561.1"/>
    <property type="molecule type" value="Genomic_DNA"/>
</dbReference>
<dbReference type="Proteomes" id="UP001629246">
    <property type="component" value="Unassembled WGS sequence"/>
</dbReference>
<comment type="caution">
    <text evidence="2">The sequence shown here is derived from an EMBL/GenBank/DDBJ whole genome shotgun (WGS) entry which is preliminary data.</text>
</comment>
<evidence type="ECO:0008006" key="4">
    <source>
        <dbReference type="Google" id="ProtNLM"/>
    </source>
</evidence>
<accession>A0ABW9AG48</accession>
<feature type="compositionally biased region" description="Basic and acidic residues" evidence="1">
    <location>
        <begin position="10"/>
        <end position="19"/>
    </location>
</feature>
<proteinExistence type="predicted"/>
<keyword evidence="3" id="KW-1185">Reference proteome</keyword>